<organism evidence="2 3">
    <name type="scientific">Flavobacterium sandaracinum</name>
    <dbReference type="NCBI Taxonomy" id="2541733"/>
    <lineage>
        <taxon>Bacteria</taxon>
        <taxon>Pseudomonadati</taxon>
        <taxon>Bacteroidota</taxon>
        <taxon>Flavobacteriia</taxon>
        <taxon>Flavobacteriales</taxon>
        <taxon>Flavobacteriaceae</taxon>
        <taxon>Flavobacterium</taxon>
    </lineage>
</organism>
<gene>
    <name evidence="2" type="ORF">E0F91_01775</name>
</gene>
<dbReference type="Gene3D" id="3.30.950.30">
    <property type="entry name" value="Schlafen, AAA domain"/>
    <property type="match status" value="1"/>
</dbReference>
<proteinExistence type="predicted"/>
<dbReference type="Gene3D" id="3.30.565.60">
    <property type="match status" value="1"/>
</dbReference>
<dbReference type="EMBL" id="SMFN01000001">
    <property type="protein sequence ID" value="TDE07835.1"/>
    <property type="molecule type" value="Genomic_DNA"/>
</dbReference>
<sequence length="605" mass="70596">MQATGFCPCITKFNIYYKLLLIMHKYTKHSIQWFYNLLAQGECDILDFKEQLDDKVVFGKSIKNFAPKYEELAKDVVAFANKKGGFLFVGIVDDTKEINPSFIATDAKIFELIRQIQDRTVPSITLHPHKLKINNSEVLVLEIPFSRQMHRTSKSEYLIRSNDGNRAIEPHEIATIQSEKGLIVYDQKTWDLPFASVHQDKQGNPIPGWQDIDRTRLLFSKIQSEKPKSPYLKNTANEFTETLGLVKEENGIQLPTTTGILFIGNGKALKEMPYSQIKYIRYYEDGSYKPFEYSGNLIEIADACFRQLKSEIKVKEFHFGLFRDYIDDYPEIVLREMLINAIVHRDYSRQQIIEIRKYPNYIEFESPGHFPQGIDETNFLRKTNPRNPNIMDVMREVSYAEKAGTGFDKIFTALLSKGKKLPKSIQNEHSIIFRIDADVYSEKLAELSYEYKQITGSDIDLEKLLVLNTIYTEKKITFHQLEANPFVNQYQLRMILKELQEIEFIETTGKTSGVKYIIHQTKLISTDDKISYSKLKKQEKAKQIEAILRYLDTADEIDNEGARKLLILGDNDIYFISRLFSEMKENSLIRELRRDNRKVWYERIK</sequence>
<accession>A0A4R5DBC7</accession>
<dbReference type="RefSeq" id="WP_132064642.1">
    <property type="nucleotide sequence ID" value="NZ_SMFN01000001.1"/>
</dbReference>
<dbReference type="Proteomes" id="UP000294644">
    <property type="component" value="Unassembled WGS sequence"/>
</dbReference>
<dbReference type="InterPro" id="IPR038461">
    <property type="entry name" value="Schlafen_AlbA_2_dom_sf"/>
</dbReference>
<evidence type="ECO:0000313" key="3">
    <source>
        <dbReference type="Proteomes" id="UP000294644"/>
    </source>
</evidence>
<dbReference type="Pfam" id="PF04326">
    <property type="entry name" value="SLFN_AlbA_2"/>
    <property type="match status" value="1"/>
</dbReference>
<dbReference type="Pfam" id="PF13749">
    <property type="entry name" value="HATPase_c_4"/>
    <property type="match status" value="1"/>
</dbReference>
<reference evidence="2 3" key="1">
    <citation type="submission" date="2019-03" db="EMBL/GenBank/DDBJ databases">
        <title>Flavobacterium LB-D12 sp. nov., isolated from arctic soil.</title>
        <authorList>
            <person name="Chaudhary D.K."/>
        </authorList>
    </citation>
    <scope>NUCLEOTIDE SEQUENCE [LARGE SCALE GENOMIC DNA]</scope>
    <source>
        <strain evidence="2 3">LB-D12</strain>
    </source>
</reference>
<dbReference type="AlphaFoldDB" id="A0A4R5DBC7"/>
<dbReference type="InterPro" id="IPR007421">
    <property type="entry name" value="Schlafen_AlbA_2_dom"/>
</dbReference>
<name>A0A4R5DBC7_9FLAO</name>
<comment type="caution">
    <text evidence="2">The sequence shown here is derived from an EMBL/GenBank/DDBJ whole genome shotgun (WGS) entry which is preliminary data.</text>
</comment>
<evidence type="ECO:0000313" key="2">
    <source>
        <dbReference type="EMBL" id="TDE07835.1"/>
    </source>
</evidence>
<protein>
    <recommendedName>
        <fullName evidence="1">Schlafen AlbA-2 domain-containing protein</fullName>
    </recommendedName>
</protein>
<keyword evidence="3" id="KW-1185">Reference proteome</keyword>
<dbReference type="OrthoDB" id="9768354at2"/>
<evidence type="ECO:0000259" key="1">
    <source>
        <dbReference type="Pfam" id="PF04326"/>
    </source>
</evidence>
<dbReference type="PANTHER" id="PTHR30595:SF6">
    <property type="entry name" value="SCHLAFEN ALBA-2 DOMAIN-CONTAINING PROTEIN"/>
    <property type="match status" value="1"/>
</dbReference>
<dbReference type="PANTHER" id="PTHR30595">
    <property type="entry name" value="GLPR-RELATED TRANSCRIPTIONAL REPRESSOR"/>
    <property type="match status" value="1"/>
</dbReference>
<feature type="domain" description="Schlafen AlbA-2" evidence="1">
    <location>
        <begin position="46"/>
        <end position="168"/>
    </location>
</feature>
<dbReference type="InterPro" id="IPR038475">
    <property type="entry name" value="RecG_C_sf"/>
</dbReference>